<dbReference type="GO" id="GO:0007155">
    <property type="term" value="P:cell adhesion"/>
    <property type="evidence" value="ECO:0007669"/>
    <property type="project" value="InterPro"/>
</dbReference>
<dbReference type="InterPro" id="IPR016187">
    <property type="entry name" value="CTDL_fold"/>
</dbReference>
<dbReference type="GO" id="GO:0002052">
    <property type="term" value="P:positive regulation of neuroblast proliferation"/>
    <property type="evidence" value="ECO:0007669"/>
    <property type="project" value="TreeGrafter"/>
</dbReference>
<dbReference type="GO" id="GO:0001501">
    <property type="term" value="P:skeletal system development"/>
    <property type="evidence" value="ECO:0007669"/>
    <property type="project" value="TreeGrafter"/>
</dbReference>
<dbReference type="InterPro" id="IPR036179">
    <property type="entry name" value="Ig-like_dom_sf"/>
</dbReference>
<dbReference type="SMART" id="SM00406">
    <property type="entry name" value="IGv"/>
    <property type="match status" value="1"/>
</dbReference>
<evidence type="ECO:0000256" key="6">
    <source>
        <dbReference type="PROSITE-ProRule" id="PRU00323"/>
    </source>
</evidence>
<sequence length="260" mass="29539">LLLLLGATLLRPSGSSYQHPFYNGFYYNHMMNDKGDGHENVVYFSVAKLMVETPKDPVYSSSGANVTLPCHYHYEPEQEAKSKIRIKWSKLRDDYTKEQDVLVAIGKTQVAFGDFKGRASLRRNGRREASLVVSDLRLQDGGKYRCEVIDGLEDESNVVELRLQGVVFPYQPRRGQYQLNFAEAERACREQGAVVASFSQLLQAWREGLDWCNAGWLAGGSVQYPIARPREHCGRKDTPVGVRSYGYRHKDSEDHHAFCL</sequence>
<evidence type="ECO:0000256" key="4">
    <source>
        <dbReference type="ARBA" id="ARBA00023157"/>
    </source>
</evidence>
<dbReference type="PANTHER" id="PTHR22804:SF40">
    <property type="entry name" value="HYALURONAN AND PROTEOGLYCAN LINK PROTEIN 3"/>
    <property type="match status" value="1"/>
</dbReference>
<keyword evidence="5" id="KW-0393">Immunoglobulin domain</keyword>
<dbReference type="PROSITE" id="PS50835">
    <property type="entry name" value="IG_LIKE"/>
    <property type="match status" value="1"/>
</dbReference>
<protein>
    <submittedName>
        <fullName evidence="10">Hyaluronan and proteoglycan link protein 3</fullName>
    </submittedName>
</protein>
<keyword evidence="3" id="KW-0677">Repeat</keyword>
<dbReference type="PROSITE" id="PS50963">
    <property type="entry name" value="LINK_2"/>
    <property type="match status" value="1"/>
</dbReference>
<dbReference type="InterPro" id="IPR050691">
    <property type="entry name" value="Hyaluronan_bind_Proteoglycan"/>
</dbReference>
<dbReference type="PROSITE" id="PS01241">
    <property type="entry name" value="LINK_1"/>
    <property type="match status" value="1"/>
</dbReference>
<feature type="chain" id="PRO_5001957385" evidence="7">
    <location>
        <begin position="17"/>
        <end position="260"/>
    </location>
</feature>
<dbReference type="InterPro" id="IPR000538">
    <property type="entry name" value="Link_dom"/>
</dbReference>
<dbReference type="FunFam" id="3.10.100.10:FF:000002">
    <property type="entry name" value="Hyaluronan proteoglycan link protein 1"/>
    <property type="match status" value="1"/>
</dbReference>
<keyword evidence="7" id="KW-0732">Signal</keyword>
<dbReference type="SUPFAM" id="SSF48726">
    <property type="entry name" value="Immunoglobulin"/>
    <property type="match status" value="1"/>
</dbReference>
<dbReference type="CDD" id="cd05877">
    <property type="entry name" value="Ig_LP_like"/>
    <property type="match status" value="1"/>
</dbReference>
<comment type="caution">
    <text evidence="6">Lacks conserved residue(s) required for the propagation of feature annotation.</text>
</comment>
<dbReference type="SMART" id="SM00445">
    <property type="entry name" value="LINK"/>
    <property type="match status" value="1"/>
</dbReference>
<feature type="disulfide bond" evidence="6">
    <location>
        <begin position="212"/>
        <end position="233"/>
    </location>
</feature>
<keyword evidence="11" id="KW-1185">Reference proteome</keyword>
<feature type="non-terminal residue" evidence="10">
    <location>
        <position position="1"/>
    </location>
</feature>
<evidence type="ECO:0000256" key="2">
    <source>
        <dbReference type="ARBA" id="ARBA00022525"/>
    </source>
</evidence>
<comment type="subcellular location">
    <subcellularLocation>
        <location evidence="1">Secreted</location>
    </subcellularLocation>
</comment>
<reference evidence="10 11" key="1">
    <citation type="submission" date="2014-06" db="EMBL/GenBank/DDBJ databases">
        <title>Genome evolution of avian class.</title>
        <authorList>
            <person name="Zhang G."/>
            <person name="Li C."/>
        </authorList>
    </citation>
    <scope>NUCLEOTIDE SEQUENCE [LARGE SCALE GENOMIC DNA]</scope>
    <source>
        <strain evidence="10">BGI_N309</strain>
    </source>
</reference>
<dbReference type="STRING" id="94827.A0A099YQV7"/>
<keyword evidence="2" id="KW-0964">Secreted</keyword>
<evidence type="ECO:0000256" key="5">
    <source>
        <dbReference type="ARBA" id="ARBA00023319"/>
    </source>
</evidence>
<dbReference type="Pfam" id="PF00193">
    <property type="entry name" value="Xlink"/>
    <property type="match status" value="1"/>
</dbReference>
<dbReference type="InterPro" id="IPR013106">
    <property type="entry name" value="Ig_V-set"/>
</dbReference>
<dbReference type="GO" id="GO:0045202">
    <property type="term" value="C:synapse"/>
    <property type="evidence" value="ECO:0007669"/>
    <property type="project" value="TreeGrafter"/>
</dbReference>
<dbReference type="InterPro" id="IPR016186">
    <property type="entry name" value="C-type_lectin-like/link_sf"/>
</dbReference>
<dbReference type="PANTHER" id="PTHR22804">
    <property type="entry name" value="AGGRECAN/VERSICAN PROTEOGLYCAN"/>
    <property type="match status" value="1"/>
</dbReference>
<dbReference type="SMART" id="SM00409">
    <property type="entry name" value="IG"/>
    <property type="match status" value="1"/>
</dbReference>
<proteinExistence type="predicted"/>
<evidence type="ECO:0000313" key="11">
    <source>
        <dbReference type="Proteomes" id="UP000053641"/>
    </source>
</evidence>
<name>A0A099YQV7_TINGU</name>
<dbReference type="Proteomes" id="UP000053641">
    <property type="component" value="Unassembled WGS sequence"/>
</dbReference>
<dbReference type="GO" id="GO:0005540">
    <property type="term" value="F:hyaluronic acid binding"/>
    <property type="evidence" value="ECO:0007669"/>
    <property type="project" value="InterPro"/>
</dbReference>
<dbReference type="InterPro" id="IPR013783">
    <property type="entry name" value="Ig-like_fold"/>
</dbReference>
<evidence type="ECO:0000313" key="10">
    <source>
        <dbReference type="EMBL" id="KGL72694.1"/>
    </source>
</evidence>
<evidence type="ECO:0000259" key="8">
    <source>
        <dbReference type="PROSITE" id="PS50835"/>
    </source>
</evidence>
<dbReference type="SUPFAM" id="SSF56436">
    <property type="entry name" value="C-type lectin-like"/>
    <property type="match status" value="1"/>
</dbReference>
<evidence type="ECO:0000256" key="1">
    <source>
        <dbReference type="ARBA" id="ARBA00004613"/>
    </source>
</evidence>
<dbReference type="GO" id="GO:0007417">
    <property type="term" value="P:central nervous system development"/>
    <property type="evidence" value="ECO:0007669"/>
    <property type="project" value="TreeGrafter"/>
</dbReference>
<dbReference type="GO" id="GO:0072534">
    <property type="term" value="C:perineuronal net"/>
    <property type="evidence" value="ECO:0007669"/>
    <property type="project" value="TreeGrafter"/>
</dbReference>
<gene>
    <name evidence="10" type="ORF">N309_08634</name>
</gene>
<feature type="non-terminal residue" evidence="10">
    <location>
        <position position="260"/>
    </location>
</feature>
<dbReference type="GO" id="GO:0010001">
    <property type="term" value="P:glial cell differentiation"/>
    <property type="evidence" value="ECO:0007669"/>
    <property type="project" value="TreeGrafter"/>
</dbReference>
<evidence type="ECO:0000259" key="9">
    <source>
        <dbReference type="PROSITE" id="PS50963"/>
    </source>
</evidence>
<feature type="domain" description="Link" evidence="9">
    <location>
        <begin position="166"/>
        <end position="260"/>
    </location>
</feature>
<dbReference type="EMBL" id="KL885190">
    <property type="protein sequence ID" value="KGL72694.1"/>
    <property type="molecule type" value="Genomic_DNA"/>
</dbReference>
<dbReference type="Pfam" id="PF07686">
    <property type="entry name" value="V-set"/>
    <property type="match status" value="1"/>
</dbReference>
<organism evidence="10 11">
    <name type="scientific">Tinamus guttatus</name>
    <name type="common">White-throated tinamou</name>
    <dbReference type="NCBI Taxonomy" id="94827"/>
    <lineage>
        <taxon>Eukaryota</taxon>
        <taxon>Metazoa</taxon>
        <taxon>Chordata</taxon>
        <taxon>Craniata</taxon>
        <taxon>Vertebrata</taxon>
        <taxon>Euteleostomi</taxon>
        <taxon>Archelosauria</taxon>
        <taxon>Archosauria</taxon>
        <taxon>Dinosauria</taxon>
        <taxon>Saurischia</taxon>
        <taxon>Theropoda</taxon>
        <taxon>Coelurosauria</taxon>
        <taxon>Aves</taxon>
        <taxon>Palaeognathae</taxon>
        <taxon>Tinamiformes</taxon>
        <taxon>Tinamidae</taxon>
        <taxon>Tinamus</taxon>
    </lineage>
</organism>
<evidence type="ECO:0000256" key="7">
    <source>
        <dbReference type="SAM" id="SignalP"/>
    </source>
</evidence>
<dbReference type="InterPro" id="IPR003599">
    <property type="entry name" value="Ig_sub"/>
</dbReference>
<evidence type="ECO:0000256" key="3">
    <source>
        <dbReference type="ARBA" id="ARBA00022737"/>
    </source>
</evidence>
<dbReference type="Gene3D" id="3.10.100.10">
    <property type="entry name" value="Mannose-Binding Protein A, subunit A"/>
    <property type="match status" value="1"/>
</dbReference>
<feature type="domain" description="Ig-like" evidence="8">
    <location>
        <begin position="47"/>
        <end position="159"/>
    </location>
</feature>
<dbReference type="InterPro" id="IPR007110">
    <property type="entry name" value="Ig-like_dom"/>
</dbReference>
<dbReference type="PRINTS" id="PR01265">
    <property type="entry name" value="LINKMODULE"/>
</dbReference>
<feature type="signal peptide" evidence="7">
    <location>
        <begin position="1"/>
        <end position="16"/>
    </location>
</feature>
<keyword evidence="4 6" id="KW-1015">Disulfide bond</keyword>
<dbReference type="GO" id="GO:0005615">
    <property type="term" value="C:extracellular space"/>
    <property type="evidence" value="ECO:0007669"/>
    <property type="project" value="TreeGrafter"/>
</dbReference>
<accession>A0A099YQV7</accession>
<dbReference type="AlphaFoldDB" id="A0A099YQV7"/>
<dbReference type="Gene3D" id="2.60.40.10">
    <property type="entry name" value="Immunoglobulins"/>
    <property type="match status" value="1"/>
</dbReference>